<evidence type="ECO:0000256" key="17">
    <source>
        <dbReference type="ARBA" id="ARBA00023065"/>
    </source>
</evidence>
<dbReference type="Pfam" id="PF13442">
    <property type="entry name" value="Cytochrome_CBB3"/>
    <property type="match status" value="1"/>
</dbReference>
<dbReference type="RefSeq" id="WP_109759725.1">
    <property type="nucleotide sequence ID" value="NZ_CP034588.1"/>
</dbReference>
<keyword evidence="5 19" id="KW-1003">Cell membrane</keyword>
<feature type="binding site" description="axial binding residue" evidence="20">
    <location>
        <position position="223"/>
    </location>
    <ligand>
        <name>heme c</name>
        <dbReference type="ChEBI" id="CHEBI:61717"/>
        <label>2</label>
    </ligand>
    <ligandPart>
        <name>Fe</name>
        <dbReference type="ChEBI" id="CHEBI:18248"/>
    </ligandPart>
</feature>
<feature type="transmembrane region" description="Helical" evidence="22">
    <location>
        <begin position="32"/>
        <end position="50"/>
    </location>
</feature>
<dbReference type="GO" id="GO:0016491">
    <property type="term" value="F:oxidoreductase activity"/>
    <property type="evidence" value="ECO:0007669"/>
    <property type="project" value="UniProtKB-KW"/>
</dbReference>
<dbReference type="PANTHER" id="PTHR33751">
    <property type="entry name" value="CBB3-TYPE CYTOCHROME C OXIDASE SUBUNIT FIXP"/>
    <property type="match status" value="1"/>
</dbReference>
<gene>
    <name evidence="24" type="ORF">C8D95_10629</name>
</gene>
<keyword evidence="10 19" id="KW-0479">Metal-binding</keyword>
<dbReference type="PIRSF" id="PIRSF000006">
    <property type="entry name" value="Cbb3-Cox_fixP"/>
    <property type="match status" value="1"/>
</dbReference>
<dbReference type="NCBIfam" id="TIGR00782">
    <property type="entry name" value="ccoP"/>
    <property type="match status" value="1"/>
</dbReference>
<evidence type="ECO:0000256" key="19">
    <source>
        <dbReference type="PIRNR" id="PIRNR000006"/>
    </source>
</evidence>
<dbReference type="AlphaFoldDB" id="A0A316G3W9"/>
<keyword evidence="7 19" id="KW-0349">Heme</keyword>
<evidence type="ECO:0000313" key="25">
    <source>
        <dbReference type="Proteomes" id="UP000245390"/>
    </source>
</evidence>
<dbReference type="OrthoDB" id="9811281at2"/>
<evidence type="ECO:0000256" key="14">
    <source>
        <dbReference type="ARBA" id="ARBA00022989"/>
    </source>
</evidence>
<dbReference type="InterPro" id="IPR050597">
    <property type="entry name" value="Cytochrome_c_Oxidase_Subunit"/>
</dbReference>
<feature type="binding site" description="axial binding residue" evidence="20">
    <location>
        <position position="125"/>
    </location>
    <ligand>
        <name>heme c</name>
        <dbReference type="ChEBI" id="CHEBI:61717"/>
        <label>1</label>
    </ligand>
    <ligandPart>
        <name>Fe</name>
        <dbReference type="ChEBI" id="CHEBI:18248"/>
    </ligandPart>
</feature>
<evidence type="ECO:0000256" key="10">
    <source>
        <dbReference type="ARBA" id="ARBA00022723"/>
    </source>
</evidence>
<keyword evidence="15 19" id="KW-0560">Oxidoreductase</keyword>
<dbReference type="GO" id="GO:0046872">
    <property type="term" value="F:metal ion binding"/>
    <property type="evidence" value="ECO:0007669"/>
    <property type="project" value="UniProtKB-KW"/>
</dbReference>
<feature type="binding site" description="axial binding residue" evidence="20">
    <location>
        <position position="264"/>
    </location>
    <ligand>
        <name>heme c</name>
        <dbReference type="ChEBI" id="CHEBI:61717"/>
        <label>1</label>
    </ligand>
    <ligandPart>
        <name>Fe</name>
        <dbReference type="ChEBI" id="CHEBI:18248"/>
    </ligandPart>
</feature>
<keyword evidence="13 19" id="KW-0249">Electron transport</keyword>
<evidence type="ECO:0000256" key="7">
    <source>
        <dbReference type="ARBA" id="ARBA00022617"/>
    </source>
</evidence>
<dbReference type="GO" id="GO:0006119">
    <property type="term" value="P:oxidative phosphorylation"/>
    <property type="evidence" value="ECO:0007669"/>
    <property type="project" value="UniProtKB-UniPathway"/>
</dbReference>
<dbReference type="Pfam" id="PF00034">
    <property type="entry name" value="Cytochrom_C"/>
    <property type="match status" value="1"/>
</dbReference>
<comment type="similarity">
    <text evidence="3 19">Belongs to the CcoP / FixP family.</text>
</comment>
<comment type="caution">
    <text evidence="24">The sequence shown here is derived from an EMBL/GenBank/DDBJ whole genome shotgun (WGS) entry which is preliminary data.</text>
</comment>
<dbReference type="PANTHER" id="PTHR33751:SF1">
    <property type="entry name" value="CBB3-TYPE CYTOCHROME C OXIDASE SUBUNIT FIXP"/>
    <property type="match status" value="1"/>
</dbReference>
<evidence type="ECO:0000256" key="18">
    <source>
        <dbReference type="ARBA" id="ARBA00023136"/>
    </source>
</evidence>
<keyword evidence="4 19" id="KW-0813">Transport</keyword>
<evidence type="ECO:0000256" key="20">
    <source>
        <dbReference type="PIRSR" id="PIRSR000006-1"/>
    </source>
</evidence>
<feature type="binding site" description="covalent" evidence="21">
    <location>
        <position position="222"/>
    </location>
    <ligand>
        <name>heme c</name>
        <dbReference type="ChEBI" id="CHEBI:61717"/>
        <label>2</label>
    </ligand>
</feature>
<dbReference type="InterPro" id="IPR004678">
    <property type="entry name" value="Cyt_c_oxidase_cbb3_su3"/>
</dbReference>
<keyword evidence="16 19" id="KW-0408">Iron</keyword>
<dbReference type="Gene3D" id="6.10.280.130">
    <property type="match status" value="1"/>
</dbReference>
<dbReference type="SUPFAM" id="SSF46626">
    <property type="entry name" value="Cytochrome c"/>
    <property type="match status" value="2"/>
</dbReference>
<dbReference type="GO" id="GO:0009055">
    <property type="term" value="F:electron transfer activity"/>
    <property type="evidence" value="ECO:0007669"/>
    <property type="project" value="InterPro"/>
</dbReference>
<dbReference type="Proteomes" id="UP000245390">
    <property type="component" value="Unassembled WGS sequence"/>
</dbReference>
<dbReference type="UniPathway" id="UPA00705"/>
<dbReference type="InterPro" id="IPR009056">
    <property type="entry name" value="Cyt_c-like_dom"/>
</dbReference>
<sequence>MSVRERDPLTGHETTGHEWNGITELNTRVPRVIWWAVGITHVWALIYWVLMPAWPLVTTYTRGLLGYDDQERVERQVAAAYAVRTDWTTALATLPAEEVRQDAALMSHVARTAPSLFGDNCAGCHGADAAGGPGFPSLVDNAWLWGGEAEAIMETLRVGINAPHPDSRWAQMPAFGETDILTRPQVRIVVDYVQSLSGLETVATQERLAEGEILFAENCASCHGEDAAGNRDLGAPNLTDDAWVYGGDDAVMFETIHNGRQGWMPAWEGRLTTAERMMLTLYIQDLGEEAGR</sequence>
<dbReference type="Gene3D" id="1.10.760.10">
    <property type="entry name" value="Cytochrome c-like domain"/>
    <property type="match status" value="2"/>
</dbReference>
<comment type="function">
    <text evidence="19">C-type cytochrome. Part of the cbb3-type cytochrome c oxidase complex.</text>
</comment>
<evidence type="ECO:0000256" key="5">
    <source>
        <dbReference type="ARBA" id="ARBA00022475"/>
    </source>
</evidence>
<keyword evidence="9 22" id="KW-0812">Transmembrane</keyword>
<comment type="pathway">
    <text evidence="2 19">Energy metabolism; oxidative phosphorylation.</text>
</comment>
<keyword evidence="11" id="KW-0677">Repeat</keyword>
<accession>A0A316G3W9</accession>
<dbReference type="EMBL" id="QGGV01000006">
    <property type="protein sequence ID" value="PWK55634.1"/>
    <property type="molecule type" value="Genomic_DNA"/>
</dbReference>
<evidence type="ECO:0000256" key="16">
    <source>
        <dbReference type="ARBA" id="ARBA00023004"/>
    </source>
</evidence>
<proteinExistence type="inferred from homology"/>
<feature type="domain" description="Cytochrome c" evidence="23">
    <location>
        <begin position="206"/>
        <end position="287"/>
    </location>
</feature>
<evidence type="ECO:0000256" key="13">
    <source>
        <dbReference type="ARBA" id="ARBA00022982"/>
    </source>
</evidence>
<organism evidence="24 25">
    <name type="scientific">Silicimonas algicola</name>
    <dbReference type="NCBI Taxonomy" id="1826607"/>
    <lineage>
        <taxon>Bacteria</taxon>
        <taxon>Pseudomonadati</taxon>
        <taxon>Pseudomonadota</taxon>
        <taxon>Alphaproteobacteria</taxon>
        <taxon>Rhodobacterales</taxon>
        <taxon>Paracoccaceae</taxon>
    </lineage>
</organism>
<feature type="binding site" description="axial binding residue" evidence="20">
    <location>
        <position position="172"/>
    </location>
    <ligand>
        <name>heme c</name>
        <dbReference type="ChEBI" id="CHEBI:61717"/>
        <label>2</label>
    </ligand>
    <ligandPart>
        <name>Fe</name>
        <dbReference type="ChEBI" id="CHEBI:18248"/>
    </ligandPart>
</feature>
<evidence type="ECO:0000256" key="12">
    <source>
        <dbReference type="ARBA" id="ARBA00022781"/>
    </source>
</evidence>
<evidence type="ECO:0000259" key="23">
    <source>
        <dbReference type="PROSITE" id="PS51007"/>
    </source>
</evidence>
<evidence type="ECO:0000256" key="1">
    <source>
        <dbReference type="ARBA" id="ARBA00004533"/>
    </source>
</evidence>
<protein>
    <recommendedName>
        <fullName evidence="19">Cbb3-type cytochrome c oxidase subunit</fullName>
    </recommendedName>
</protein>
<evidence type="ECO:0000256" key="2">
    <source>
        <dbReference type="ARBA" id="ARBA00004673"/>
    </source>
</evidence>
<evidence type="ECO:0000256" key="9">
    <source>
        <dbReference type="ARBA" id="ARBA00022692"/>
    </source>
</evidence>
<evidence type="ECO:0000256" key="3">
    <source>
        <dbReference type="ARBA" id="ARBA00006113"/>
    </source>
</evidence>
<dbReference type="InterPro" id="IPR036909">
    <property type="entry name" value="Cyt_c-like_dom_sf"/>
</dbReference>
<evidence type="ECO:0000256" key="6">
    <source>
        <dbReference type="ARBA" id="ARBA00022519"/>
    </source>
</evidence>
<feature type="binding site" description="covalent" evidence="21">
    <location>
        <position position="219"/>
    </location>
    <ligand>
        <name>heme c</name>
        <dbReference type="ChEBI" id="CHEBI:61717"/>
        <label>2</label>
    </ligand>
</feature>
<evidence type="ECO:0000313" key="24">
    <source>
        <dbReference type="EMBL" id="PWK55634.1"/>
    </source>
</evidence>
<dbReference type="KEGG" id="salo:EF888_16775"/>
<keyword evidence="8 19" id="KW-0679">Respiratory chain</keyword>
<evidence type="ECO:0000256" key="22">
    <source>
        <dbReference type="SAM" id="Phobius"/>
    </source>
</evidence>
<dbReference type="Pfam" id="PF14715">
    <property type="entry name" value="FixP_N"/>
    <property type="match status" value="1"/>
</dbReference>
<comment type="subcellular location">
    <subcellularLocation>
        <location evidence="1 19">Cell inner membrane</location>
    </subcellularLocation>
</comment>
<dbReference type="GO" id="GO:0020037">
    <property type="term" value="F:heme binding"/>
    <property type="evidence" value="ECO:0007669"/>
    <property type="project" value="InterPro"/>
</dbReference>
<dbReference type="GO" id="GO:0005886">
    <property type="term" value="C:plasma membrane"/>
    <property type="evidence" value="ECO:0007669"/>
    <property type="project" value="UniProtKB-SubCell"/>
</dbReference>
<feature type="domain" description="Cytochrome c" evidence="23">
    <location>
        <begin position="108"/>
        <end position="197"/>
    </location>
</feature>
<evidence type="ECO:0000256" key="4">
    <source>
        <dbReference type="ARBA" id="ARBA00022448"/>
    </source>
</evidence>
<evidence type="ECO:0000256" key="8">
    <source>
        <dbReference type="ARBA" id="ARBA00022660"/>
    </source>
</evidence>
<dbReference type="InterPro" id="IPR032858">
    <property type="entry name" value="CcoP_N"/>
</dbReference>
<keyword evidence="18 19" id="KW-0472">Membrane</keyword>
<comment type="cofactor">
    <cofactor evidence="19 21">
        <name>heme c</name>
        <dbReference type="ChEBI" id="CHEBI:61717"/>
    </cofactor>
    <text evidence="19 21">Binds 2 heme C groups per subunit.</text>
</comment>
<evidence type="ECO:0000256" key="15">
    <source>
        <dbReference type="ARBA" id="ARBA00023002"/>
    </source>
</evidence>
<keyword evidence="17 19" id="KW-0406">Ion transport</keyword>
<keyword evidence="6 19" id="KW-0997">Cell inner membrane</keyword>
<keyword evidence="12 19" id="KW-0375">Hydrogen ion transport</keyword>
<keyword evidence="14 22" id="KW-1133">Transmembrane helix</keyword>
<evidence type="ECO:0000256" key="21">
    <source>
        <dbReference type="PIRSR" id="PIRSR000006-2"/>
    </source>
</evidence>
<feature type="binding site" description="covalent" evidence="21">
    <location>
        <position position="124"/>
    </location>
    <ligand>
        <name>heme c</name>
        <dbReference type="ChEBI" id="CHEBI:61717"/>
        <label>1</label>
    </ligand>
</feature>
<feature type="binding site" description="covalent" evidence="21">
    <location>
        <position position="121"/>
    </location>
    <ligand>
        <name>heme c</name>
        <dbReference type="ChEBI" id="CHEBI:61717"/>
        <label>1</label>
    </ligand>
</feature>
<comment type="subunit">
    <text evidence="19">Component of the cbb3-type cytochrome c oxidase.</text>
</comment>
<keyword evidence="25" id="KW-1185">Reference proteome</keyword>
<dbReference type="PROSITE" id="PS51007">
    <property type="entry name" value="CYTC"/>
    <property type="match status" value="2"/>
</dbReference>
<evidence type="ECO:0000256" key="11">
    <source>
        <dbReference type="ARBA" id="ARBA00022737"/>
    </source>
</evidence>
<name>A0A316G3W9_9RHOB</name>
<dbReference type="GO" id="GO:1902600">
    <property type="term" value="P:proton transmembrane transport"/>
    <property type="evidence" value="ECO:0007669"/>
    <property type="project" value="UniProtKB-KW"/>
</dbReference>
<dbReference type="InterPro" id="IPR038414">
    <property type="entry name" value="CcoP_N_sf"/>
</dbReference>
<reference evidence="24 25" key="1">
    <citation type="submission" date="2018-05" db="EMBL/GenBank/DDBJ databases">
        <title>Genomic Encyclopedia of Type Strains, Phase IV (KMG-IV): sequencing the most valuable type-strain genomes for metagenomic binning, comparative biology and taxonomic classification.</title>
        <authorList>
            <person name="Goeker M."/>
        </authorList>
    </citation>
    <scope>NUCLEOTIDE SEQUENCE [LARGE SCALE GENOMIC DNA]</scope>
    <source>
        <strain evidence="24 25">DSM 103371</strain>
    </source>
</reference>